<accession>A0AAD8ST27</accession>
<reference evidence="4" key="1">
    <citation type="submission" date="2023-07" db="EMBL/GenBank/DDBJ databases">
        <title>A chromosome-level genome assembly of Lolium multiflorum.</title>
        <authorList>
            <person name="Chen Y."/>
            <person name="Copetti D."/>
            <person name="Kolliker R."/>
            <person name="Studer B."/>
        </authorList>
    </citation>
    <scope>NUCLEOTIDE SEQUENCE</scope>
    <source>
        <strain evidence="4">02402/16</strain>
        <tissue evidence="4">Leaf</tissue>
    </source>
</reference>
<proteinExistence type="predicted"/>
<feature type="compositionally biased region" description="Low complexity" evidence="1">
    <location>
        <begin position="1505"/>
        <end position="1517"/>
    </location>
</feature>
<keyword evidence="5" id="KW-1185">Reference proteome</keyword>
<feature type="compositionally biased region" description="Basic and acidic residues" evidence="1">
    <location>
        <begin position="860"/>
        <end position="880"/>
    </location>
</feature>
<dbReference type="EMBL" id="JAUUTY010000003">
    <property type="protein sequence ID" value="KAK1663913.1"/>
    <property type="molecule type" value="Genomic_DNA"/>
</dbReference>
<sequence>MYKHLLQYGYMHGYVPEVDFDERERDRGEVMRQRLNGNEYDGIRDFLDDLVHADVPDSPPPEPEAPPEPEEPEPTAKAFYDMIAAAKKPLYEGAAISQLDAISQCLADKTRYNTTREGFEANLKTIGPEYPGKNLSVYMQPIVEDLNHSWHHGTLTHRLEFLWLQKGRKYVAFDTNRQFLKRIHPFREDKKNFKKGKVVHEKKDVPKFDGKLVEAELRALVPAATPTGHQFEGYGVTHNWTHEAALTKLEYYKELELPHNIDVMHTVKNVAESVFHTCLNIPGKSKDNVKDRVDVENLCDRAKLHMKRPIGRQKNWFKPHANFCLDSIQKKEAFRWLKYVVMFPDGYCSNMSKGVNLSTICPKVIEKLQDTVPELLCNLEMIFPPGFFTPMAHLIVHLANEALLGGPVQFRWQFCIERDFKYIRKITGNKAKIEACIAEAICLREMADAATTYYPDDVPTQHNPVTRYNVDVPENDPKLKLFQFPGGKAGKGTKYKLENEEKDCIMLYVLMNMEEVIPFVSKFTDEMWPYDEWPEPSEMDTLLKEGAPGINKNFVTWFMEKGRERNVDMIDELKCVSQGCSREVTKYEKYDVNGFRFHTETHQKGRANPKTINIGVFTKGANNFDYYGRLQSVYELTYNRTNVQLNIVVFKCHWFDPIGGQRSDKSIGLVEVKPSTTYSGADVFVVAHQAKQVYYLPYPCQKAELKGWEVVFQVSPHGNLPVPSKDDYNNIDPVTYEGIFYQEEQDFGEYILEPLVEEDLGNEAETRGESVVDLKDISMLEKLLEANDNYDEPPPIDPSTLYSKDSDSDSEPEKEREKEKEKETEYESESESDDGCGKADSESLLKMLSQVKRNIPRPTRRSDRAPVRNPRYDDGTDGGRGRGGRGGRGGGRGRGGRGGGRGGGGVHMDFDEPPSASGDVAPELFLEGPSSGEVEMETESTHESDSRAELEVMEGGGAPKPLKIRGEARVPEARKEPKTHDDKALIIPSSDDNWTWEVKPARVPNSLLGALIKKFWPGRYTPLSAVPGGETKLATTWADYEDAPAVGFATAAEAVTTKFWCFYRVDPEHDARARLTLRGACERLTPQQWYNQKVTSASAFWANKGKRVRKEYFVGNQPTEEWSMTIEEYMSVCPEWAEQHREAWEELIRARWLREDEEFAAVSRRNMENRGTGGTHCAGNRDYTRYKGKMVAEAAPGVVLHDAQIYDMMRTKKKPNPALPQPQYYGNAKAAKEDYCDMVKSRHPEVDDPLSIPVDEESLVLSGRGRPHGRYPFLNKAVKPTPATSYTRLKHTLTADSPQPRPRPARPPAYDPEFEAAFEACNEAYQQAAAQWNRQNTAYMAYIGEMMISMSTGTPPPARVTVAGDMPIMPSKAAFAATYYGSTPEAYAEGVALGIDPGVGPYGQVYAEGVALGVDRRTRSRHVAMHAPRVGRRRIRARVHAWIMHTPRGWAVGVSVRHVVGRLSTPRGWAVGVSGRSVNVDGAPPRYADGVNAEGLLHRRHRAKTPTATATPRAGRATPRDLDADDVRRRLPSA</sequence>
<feature type="region of interest" description="Disordered" evidence="1">
    <location>
        <begin position="51"/>
        <end position="74"/>
    </location>
</feature>
<gene>
    <name evidence="4" type="ORF">QYE76_052072</name>
</gene>
<dbReference type="PANTHER" id="PTHR48258">
    <property type="entry name" value="DUF4218 DOMAIN-CONTAINING PROTEIN-RELATED"/>
    <property type="match status" value="1"/>
</dbReference>
<feature type="compositionally biased region" description="Basic and acidic residues" evidence="1">
    <location>
        <begin position="804"/>
        <end position="825"/>
    </location>
</feature>
<evidence type="ECO:0000259" key="3">
    <source>
        <dbReference type="Pfam" id="PF13960"/>
    </source>
</evidence>
<protein>
    <recommendedName>
        <fullName evidence="6">Transposon protein, putative, CACTA, En/Spm sub-class</fullName>
    </recommendedName>
</protein>
<feature type="compositionally biased region" description="Basic and acidic residues" evidence="1">
    <location>
        <begin position="1518"/>
        <end position="1534"/>
    </location>
</feature>
<evidence type="ECO:0000259" key="2">
    <source>
        <dbReference type="Pfam" id="PF13952"/>
    </source>
</evidence>
<evidence type="ECO:0008006" key="6">
    <source>
        <dbReference type="Google" id="ProtNLM"/>
    </source>
</evidence>
<dbReference type="Pfam" id="PF13952">
    <property type="entry name" value="DUF4216"/>
    <property type="match status" value="1"/>
</dbReference>
<dbReference type="Pfam" id="PF13960">
    <property type="entry name" value="DUF4218"/>
    <property type="match status" value="1"/>
</dbReference>
<comment type="caution">
    <text evidence="4">The sequence shown here is derived from an EMBL/GenBank/DDBJ whole genome shotgun (WGS) entry which is preliminary data.</text>
</comment>
<feature type="region of interest" description="Disordered" evidence="1">
    <location>
        <begin position="786"/>
        <end position="951"/>
    </location>
</feature>
<dbReference type="Proteomes" id="UP001231189">
    <property type="component" value="Unassembled WGS sequence"/>
</dbReference>
<dbReference type="PANTHER" id="PTHR48258:SF11">
    <property type="entry name" value="TDCA1-ORF2 PROTEIN"/>
    <property type="match status" value="1"/>
</dbReference>
<dbReference type="InterPro" id="IPR025452">
    <property type="entry name" value="DUF4218"/>
</dbReference>
<dbReference type="InterPro" id="IPR025312">
    <property type="entry name" value="DUF4216"/>
</dbReference>
<evidence type="ECO:0000256" key="1">
    <source>
        <dbReference type="SAM" id="MobiDB-lite"/>
    </source>
</evidence>
<organism evidence="4 5">
    <name type="scientific">Lolium multiflorum</name>
    <name type="common">Italian ryegrass</name>
    <name type="synonym">Lolium perenne subsp. multiflorum</name>
    <dbReference type="NCBI Taxonomy" id="4521"/>
    <lineage>
        <taxon>Eukaryota</taxon>
        <taxon>Viridiplantae</taxon>
        <taxon>Streptophyta</taxon>
        <taxon>Embryophyta</taxon>
        <taxon>Tracheophyta</taxon>
        <taxon>Spermatophyta</taxon>
        <taxon>Magnoliopsida</taxon>
        <taxon>Liliopsida</taxon>
        <taxon>Poales</taxon>
        <taxon>Poaceae</taxon>
        <taxon>BOP clade</taxon>
        <taxon>Pooideae</taxon>
        <taxon>Poodae</taxon>
        <taxon>Poeae</taxon>
        <taxon>Poeae Chloroplast Group 2 (Poeae type)</taxon>
        <taxon>Loliodinae</taxon>
        <taxon>Loliinae</taxon>
        <taxon>Lolium</taxon>
    </lineage>
</organism>
<name>A0AAD8ST27_LOLMU</name>
<feature type="compositionally biased region" description="Gly residues" evidence="1">
    <location>
        <begin position="884"/>
        <end position="906"/>
    </location>
</feature>
<evidence type="ECO:0000313" key="4">
    <source>
        <dbReference type="EMBL" id="KAK1663913.1"/>
    </source>
</evidence>
<feature type="region of interest" description="Disordered" evidence="1">
    <location>
        <begin position="1492"/>
        <end position="1534"/>
    </location>
</feature>
<evidence type="ECO:0000313" key="5">
    <source>
        <dbReference type="Proteomes" id="UP001231189"/>
    </source>
</evidence>
<feature type="domain" description="DUF4218" evidence="3">
    <location>
        <begin position="360"/>
        <end position="467"/>
    </location>
</feature>
<feature type="domain" description="DUF4216" evidence="2">
    <location>
        <begin position="635"/>
        <end position="711"/>
    </location>
</feature>
<feature type="compositionally biased region" description="Basic and acidic residues" evidence="1">
    <location>
        <begin position="939"/>
        <end position="950"/>
    </location>
</feature>